<feature type="compositionally biased region" description="Polar residues" evidence="1">
    <location>
        <begin position="1094"/>
        <end position="1103"/>
    </location>
</feature>
<feature type="compositionally biased region" description="Low complexity" evidence="1">
    <location>
        <begin position="135"/>
        <end position="147"/>
    </location>
</feature>
<keyword evidence="2" id="KW-0732">Signal</keyword>
<evidence type="ECO:0000256" key="1">
    <source>
        <dbReference type="SAM" id="MobiDB-lite"/>
    </source>
</evidence>
<dbReference type="InterPro" id="IPR011011">
    <property type="entry name" value="Znf_FYVE_PHD"/>
</dbReference>
<feature type="signal peptide" evidence="2">
    <location>
        <begin position="1"/>
        <end position="17"/>
    </location>
</feature>
<feature type="compositionally biased region" description="Basic residues" evidence="1">
    <location>
        <begin position="75"/>
        <end position="89"/>
    </location>
</feature>
<name>A0A8H6S3L3_9AGAR</name>
<evidence type="ECO:0000313" key="4">
    <source>
        <dbReference type="Proteomes" id="UP000636479"/>
    </source>
</evidence>
<evidence type="ECO:0000313" key="3">
    <source>
        <dbReference type="EMBL" id="KAF7292078.1"/>
    </source>
</evidence>
<feature type="compositionally biased region" description="Low complexity" evidence="1">
    <location>
        <begin position="97"/>
        <end position="111"/>
    </location>
</feature>
<feature type="region of interest" description="Disordered" evidence="1">
    <location>
        <begin position="1541"/>
        <end position="1580"/>
    </location>
</feature>
<dbReference type="CDD" id="cd15489">
    <property type="entry name" value="PHD_SF"/>
    <property type="match status" value="1"/>
</dbReference>
<dbReference type="RefSeq" id="XP_037214805.1">
    <property type="nucleotide sequence ID" value="XM_037368837.1"/>
</dbReference>
<dbReference type="OrthoDB" id="2624269at2759"/>
<reference evidence="3" key="1">
    <citation type="submission" date="2020-05" db="EMBL/GenBank/DDBJ databases">
        <title>Mycena genomes resolve the evolution of fungal bioluminescence.</title>
        <authorList>
            <person name="Tsai I.J."/>
        </authorList>
    </citation>
    <scope>NUCLEOTIDE SEQUENCE</scope>
    <source>
        <strain evidence="3">171206Taipei</strain>
    </source>
</reference>
<keyword evidence="4" id="KW-1185">Reference proteome</keyword>
<dbReference type="GeneID" id="59351353"/>
<feature type="region of interest" description="Disordered" evidence="1">
    <location>
        <begin position="45"/>
        <end position="152"/>
    </location>
</feature>
<proteinExistence type="predicted"/>
<organism evidence="3 4">
    <name type="scientific">Mycena indigotica</name>
    <dbReference type="NCBI Taxonomy" id="2126181"/>
    <lineage>
        <taxon>Eukaryota</taxon>
        <taxon>Fungi</taxon>
        <taxon>Dikarya</taxon>
        <taxon>Basidiomycota</taxon>
        <taxon>Agaricomycotina</taxon>
        <taxon>Agaricomycetes</taxon>
        <taxon>Agaricomycetidae</taxon>
        <taxon>Agaricales</taxon>
        <taxon>Marasmiineae</taxon>
        <taxon>Mycenaceae</taxon>
        <taxon>Mycena</taxon>
    </lineage>
</organism>
<feature type="compositionally biased region" description="Basic and acidic residues" evidence="1">
    <location>
        <begin position="1082"/>
        <end position="1092"/>
    </location>
</feature>
<feature type="compositionally biased region" description="Basic and acidic residues" evidence="1">
    <location>
        <begin position="63"/>
        <end position="73"/>
    </location>
</feature>
<feature type="chain" id="PRO_5034954670" evidence="2">
    <location>
        <begin position="18"/>
        <end position="1634"/>
    </location>
</feature>
<gene>
    <name evidence="3" type="ORF">MIND_01234200</name>
</gene>
<dbReference type="Proteomes" id="UP000636479">
    <property type="component" value="Unassembled WGS sequence"/>
</dbReference>
<evidence type="ECO:0000256" key="2">
    <source>
        <dbReference type="SAM" id="SignalP"/>
    </source>
</evidence>
<accession>A0A8H6S3L3</accession>
<sequence length="1634" mass="184481">MGKCKPIASVLWSLVLAADVVRRALQAHPLAADVVRRALQAHLPYRTRPGSERRRSRSASPARRYEKAEEIARLRSPHRSRSTIPNRHHEHADMTVRSSRAGTRRSSTQRGAGSTSPARRRDPGEETARSHNPRSRSSANSRPAARSQMSKAARLDALVKENQWDFWPEGNWAADYPLEMATEFFFATNWAFEGIGGARSNGDSNAEFYADGRVTRRKCLGYMACENPNCHIIIRPMSKNQLRNITVLDLSTWRARYENTEHGHIRPFNESHLTPAQSVALATTVRENPKVGPSQLLAGRAAVGGPGVSIAELNPLLLNPRRVAYERDKVLGKIGKKAQGANFRQDIDKFISELSPDWTCVVHDEDNIQLVVLQSQFMRQLSIKDRIEEEAVNGIVSDAAHNYFRRKNHYLFVSSVFEPEHLKCWVPIVMSYSNGVSAAHYKPHFLQVYEGLRVEYKQLPTPRPSFDKLSANVVDFSDAQRLGLENAFVQSNLDLPDNLRSEDELRRVAKGLVKGCERHFREQVERVSKISHVISTTQRQTFRNRVISLLNCQSTSEFESNAAGIVKDFPLVEPWMSWWLRPQHRAMLFRSELVMDAELFYSLPATTNAEEAMHHRLYQMVNRDNSLFEGLRGLVAVGKLLNDQFVYAKGEAGKSFTDPTLAVGKRQVRSMAAHIIHGAIHPPQQNALTRGHLIAPLILCQMHAKSRKVTKKPPSAPVYQQSYPWYNNSCWLDSSLTALYAVGSRDPASFERILGALCANQPLNWVYRIICRHTDELLGATADASLLGRLRNEVRQLMVKSPIVRGLKSEDQTYAVFGWLSEASAYKEVLKVQQADPAVLRRAVRMFRPQAIYVRRCYGDPDVSDHAEPHWQLDQLQWIDTIQLPINNFTDFKGKVNNWFLQQFLNADSGSSSSCWRQIDGKYCCDGAAVFYSYIVSLPIVLVLEFVEPQVYDWDIPAQMLPLDDEFEAAGIKYELVAHVYGGSNHFITRYVLPDGRVFDYDGMANGGRAIHNTTASFERLMTGRLSKLPIPPPYQMSTAIYRLVGGEPAQQRFQAERIKNAPFGLQFHRLSDGRTLSHAELQRPEATRLENRPWTQGRSATRYTDLEPESEDMTSSSLSPAPASPAPDDRMETADTNGPQLADLSAIIENAVNSKPANAEPYDLGPYRPVRLLQCGDCRNWTHWRCLPAGVDWERSENRFRCLPCVTKSVERTSLRLGDVQLQPLKLTHRNVVLWAPAELININLHRHDREYQWRWLEDIVWSDGERPTDPLHHSAEWPDSLGVLDSAEGQENKLCMMRAPLAFNTEVDEGDGINSALTLACVISLSQIIQFLAEGTHPIIREFDADNQGVKPGVFIDDNWLTKRSLLSSEFPGLDPGLWATLGEPLRLLTYHFRQGEIDGAEGRAATIAAAFWITLAIQQNLNEPWDLGASTYLDIQAGLLVETPTISLTRKAIKAMQMAATGTTHLVNSYLRWTSPHSVVFYERAQATVPEQTQIQALRLFIPLRYQGRPISYSADLPDVEARPIPKQRKQVRFAVDDPVMPNIPPKRAAEDALDGSASRAKRSRHAVGVQSTDVQIPGRRVQSRHSSWFVPKGHQLPDGMSWDDDYQVAYERRSLLLAYGIIDDDEIFDD</sequence>
<dbReference type="SUPFAM" id="SSF57903">
    <property type="entry name" value="FYVE/PHD zinc finger"/>
    <property type="match status" value="1"/>
</dbReference>
<protein>
    <submittedName>
        <fullName evidence="3">Uncharacterized protein</fullName>
    </submittedName>
</protein>
<feature type="compositionally biased region" description="Basic and acidic residues" evidence="1">
    <location>
        <begin position="119"/>
        <end position="129"/>
    </location>
</feature>
<comment type="caution">
    <text evidence="3">The sequence shown here is derived from an EMBL/GenBank/DDBJ whole genome shotgun (WGS) entry which is preliminary data.</text>
</comment>
<dbReference type="EMBL" id="JACAZF010000012">
    <property type="protein sequence ID" value="KAF7292078.1"/>
    <property type="molecule type" value="Genomic_DNA"/>
</dbReference>
<feature type="region of interest" description="Disordered" evidence="1">
    <location>
        <begin position="1082"/>
        <end position="1137"/>
    </location>
</feature>